<dbReference type="RefSeq" id="WP_213348055.1">
    <property type="nucleotide sequence ID" value="NZ_JAEDAM010000002.1"/>
</dbReference>
<comment type="similarity">
    <text evidence="1">Belongs to the class-I aminoacyl-tRNA synthetase family.</text>
</comment>
<dbReference type="EC" id="6.1.1.19" evidence="3"/>
<dbReference type="PANTHER" id="PTHR11956:SF5">
    <property type="entry name" value="ARGININE--TRNA LIGASE, CYTOPLASMIC"/>
    <property type="match status" value="1"/>
</dbReference>
<dbReference type="InterPro" id="IPR035684">
    <property type="entry name" value="ArgRS_core"/>
</dbReference>
<comment type="caution">
    <text evidence="3">The sequence shown here is derived from an EMBL/GenBank/DDBJ whole genome shotgun (WGS) entry which is preliminary data.</text>
</comment>
<reference evidence="3 4" key="1">
    <citation type="journal article" date="2021" name="Nat. Commun.">
        <title>Reductive evolution and unique predatory mode in the CPR bacterium Vampirococcus lugosii.</title>
        <authorList>
            <person name="Moreira D."/>
            <person name="Zivanovic Y."/>
            <person name="Lopez-Archilla A.I."/>
            <person name="Iniesto M."/>
            <person name="Lopez-Garcia P."/>
        </authorList>
    </citation>
    <scope>NUCLEOTIDE SEQUENCE [LARGE SCALE GENOMIC DNA]</scope>
    <source>
        <strain evidence="3">Chiprana</strain>
    </source>
</reference>
<proteinExistence type="inferred from homology"/>
<keyword evidence="1" id="KW-0067">ATP-binding</keyword>
<organism evidence="3 4">
    <name type="scientific">Candidatus Vampirococcus lugosii</name>
    <dbReference type="NCBI Taxonomy" id="2789015"/>
    <lineage>
        <taxon>Bacteria</taxon>
        <taxon>Candidatus Absconditibacteriota</taxon>
        <taxon>Vampirococcus</taxon>
    </lineage>
</organism>
<evidence type="ECO:0000313" key="4">
    <source>
        <dbReference type="Proteomes" id="UP000680365"/>
    </source>
</evidence>
<feature type="domain" description="Arginyl-tRNA synthetase catalytic core" evidence="2">
    <location>
        <begin position="142"/>
        <end position="401"/>
    </location>
</feature>
<evidence type="ECO:0000259" key="2">
    <source>
        <dbReference type="Pfam" id="PF00750"/>
    </source>
</evidence>
<keyword evidence="1" id="KW-0648">Protein biosynthesis</keyword>
<keyword evidence="1" id="KW-0547">Nucleotide-binding</keyword>
<evidence type="ECO:0000256" key="1">
    <source>
        <dbReference type="RuleBase" id="RU363038"/>
    </source>
</evidence>
<dbReference type="InterPro" id="IPR014729">
    <property type="entry name" value="Rossmann-like_a/b/a_fold"/>
</dbReference>
<dbReference type="InterPro" id="IPR001278">
    <property type="entry name" value="Arg-tRNA-ligase"/>
</dbReference>
<evidence type="ECO:0000313" key="3">
    <source>
        <dbReference type="EMBL" id="MBS8121514.1"/>
    </source>
</evidence>
<name>A0ABS5QK38_9BACT</name>
<gene>
    <name evidence="3" type="ORF">VAMP_5n98</name>
</gene>
<sequence length="404" mass="47902">MLKNLIDKLLDNYSYQYNEIDFFQNDLQNIKFKNYNNSFLDKNNFEIYKLNNEIINLLKKQNIQTDDDFVIEIPNLDNFDFVFSIKKIFDLNKNNFDNIKSFADFVYEILSKSNLFQNIIQQGIFINLEVKESYILGEIDLILNNNFYPKINFFENKKICIDYPSCNMAKQMTVGHLRSAIIGESLSNIFETMGAKVFRWNYLGDWGTPFGKTLYSLIYEYQNNGKEIFDKLDSNPTENLGKLYSSYKKIDNEQKNNFARKYFSLLENGDPLIYDIRQEFRRLSLLDFEQIFERLNIKPDTNLGEFFSYSIQDEIIKDLEKSNYLKFENNAFIVKFQKLKQNKKIYYQILQNNEGQDIDENDIEILMIKKSDGAGTYASRDLALLKYRKFILGSDEIYYIVGPE</sequence>
<accession>A0ABS5QK38</accession>
<keyword evidence="1" id="KW-0030">Aminoacyl-tRNA synthetase</keyword>
<keyword evidence="1 3" id="KW-0436">Ligase</keyword>
<dbReference type="PANTHER" id="PTHR11956">
    <property type="entry name" value="ARGINYL-TRNA SYNTHETASE"/>
    <property type="match status" value="1"/>
</dbReference>
<dbReference type="EMBL" id="JAEDAM010000002">
    <property type="protein sequence ID" value="MBS8121514.1"/>
    <property type="molecule type" value="Genomic_DNA"/>
</dbReference>
<dbReference type="PRINTS" id="PR01038">
    <property type="entry name" value="TRNASYNTHARG"/>
</dbReference>
<dbReference type="GO" id="GO:0004814">
    <property type="term" value="F:arginine-tRNA ligase activity"/>
    <property type="evidence" value="ECO:0007669"/>
    <property type="project" value="UniProtKB-EC"/>
</dbReference>
<dbReference type="Proteomes" id="UP000680365">
    <property type="component" value="Unassembled WGS sequence"/>
</dbReference>
<protein>
    <submittedName>
        <fullName evidence="3">Arginyl-tRNA synthetase</fullName>
        <ecNumber evidence="3">6.1.1.19</ecNumber>
    </submittedName>
</protein>
<keyword evidence="4" id="KW-1185">Reference proteome</keyword>
<dbReference type="Gene3D" id="3.40.50.620">
    <property type="entry name" value="HUPs"/>
    <property type="match status" value="1"/>
</dbReference>
<dbReference type="Pfam" id="PF00750">
    <property type="entry name" value="tRNA-synt_1d"/>
    <property type="match status" value="1"/>
</dbReference>
<dbReference type="SUPFAM" id="SSF52374">
    <property type="entry name" value="Nucleotidylyl transferase"/>
    <property type="match status" value="1"/>
</dbReference>